<dbReference type="InterPro" id="IPR000943">
    <property type="entry name" value="RNA_pol_sigma70"/>
</dbReference>
<evidence type="ECO:0000259" key="5">
    <source>
        <dbReference type="PROSITE" id="PS00715"/>
    </source>
</evidence>
<dbReference type="PROSITE" id="PS00715">
    <property type="entry name" value="SIGMA70_1"/>
    <property type="match status" value="1"/>
</dbReference>
<feature type="non-terminal residue" evidence="6">
    <location>
        <position position="182"/>
    </location>
</feature>
<organism evidence="6">
    <name type="scientific">marine metagenome</name>
    <dbReference type="NCBI Taxonomy" id="408172"/>
    <lineage>
        <taxon>unclassified sequences</taxon>
        <taxon>metagenomes</taxon>
        <taxon>ecological metagenomes</taxon>
    </lineage>
</organism>
<dbReference type="InterPro" id="IPR014284">
    <property type="entry name" value="RNA_pol_sigma-70_dom"/>
</dbReference>
<dbReference type="GO" id="GO:0016987">
    <property type="term" value="F:sigma factor activity"/>
    <property type="evidence" value="ECO:0007669"/>
    <property type="project" value="UniProtKB-KW"/>
</dbReference>
<keyword evidence="4" id="KW-0804">Transcription</keyword>
<dbReference type="EMBL" id="UINC01089384">
    <property type="protein sequence ID" value="SVC40435.1"/>
    <property type="molecule type" value="Genomic_DNA"/>
</dbReference>
<dbReference type="Pfam" id="PF04542">
    <property type="entry name" value="Sigma70_r2"/>
    <property type="match status" value="1"/>
</dbReference>
<name>A0A382LXJ6_9ZZZZ</name>
<evidence type="ECO:0000256" key="2">
    <source>
        <dbReference type="ARBA" id="ARBA00023082"/>
    </source>
</evidence>
<dbReference type="GO" id="GO:0003677">
    <property type="term" value="F:DNA binding"/>
    <property type="evidence" value="ECO:0007669"/>
    <property type="project" value="UniProtKB-KW"/>
</dbReference>
<dbReference type="PANTHER" id="PTHR30603:SF47">
    <property type="entry name" value="RNA POLYMERASE SIGMA FACTOR SIGD, CHLOROPLASTIC"/>
    <property type="match status" value="1"/>
</dbReference>
<evidence type="ECO:0000256" key="4">
    <source>
        <dbReference type="ARBA" id="ARBA00023163"/>
    </source>
</evidence>
<keyword evidence="3" id="KW-0238">DNA-binding</keyword>
<dbReference type="PRINTS" id="PR00046">
    <property type="entry name" value="SIGMA70FCT"/>
</dbReference>
<dbReference type="InterPro" id="IPR013325">
    <property type="entry name" value="RNA_pol_sigma_r2"/>
</dbReference>
<dbReference type="InterPro" id="IPR007624">
    <property type="entry name" value="RNA_pol_sigma70_r3"/>
</dbReference>
<accession>A0A382LXJ6</accession>
<protein>
    <recommendedName>
        <fullName evidence="5">RNA polymerase sigma-70 domain-containing protein</fullName>
    </recommendedName>
</protein>
<dbReference type="InterPro" id="IPR036388">
    <property type="entry name" value="WH-like_DNA-bd_sf"/>
</dbReference>
<proteinExistence type="predicted"/>
<dbReference type="InterPro" id="IPR009042">
    <property type="entry name" value="RNA_pol_sigma70_r1_2"/>
</dbReference>
<dbReference type="GO" id="GO:0006352">
    <property type="term" value="P:DNA-templated transcription initiation"/>
    <property type="evidence" value="ECO:0007669"/>
    <property type="project" value="InterPro"/>
</dbReference>
<dbReference type="PANTHER" id="PTHR30603">
    <property type="entry name" value="RNA POLYMERASE SIGMA FACTOR RPO"/>
    <property type="match status" value="1"/>
</dbReference>
<dbReference type="InterPro" id="IPR013324">
    <property type="entry name" value="RNA_pol_sigma_r3/r4-like"/>
</dbReference>
<dbReference type="Pfam" id="PF00140">
    <property type="entry name" value="Sigma70_r1_2"/>
    <property type="match status" value="1"/>
</dbReference>
<feature type="domain" description="RNA polymerase sigma-70" evidence="5">
    <location>
        <begin position="69"/>
        <end position="82"/>
    </location>
</feature>
<dbReference type="Gene3D" id="1.10.601.10">
    <property type="entry name" value="RNA Polymerase Primary Sigma Factor"/>
    <property type="match status" value="1"/>
</dbReference>
<dbReference type="Gene3D" id="1.10.10.10">
    <property type="entry name" value="Winged helix-like DNA-binding domain superfamily/Winged helix DNA-binding domain"/>
    <property type="match status" value="1"/>
</dbReference>
<dbReference type="AlphaFoldDB" id="A0A382LXJ6"/>
<dbReference type="InterPro" id="IPR050239">
    <property type="entry name" value="Sigma-70_RNA_pol_init_factors"/>
</dbReference>
<reference evidence="6" key="1">
    <citation type="submission" date="2018-05" db="EMBL/GenBank/DDBJ databases">
        <authorList>
            <person name="Lanie J.A."/>
            <person name="Ng W.-L."/>
            <person name="Kazmierczak K.M."/>
            <person name="Andrzejewski T.M."/>
            <person name="Davidsen T.M."/>
            <person name="Wayne K.J."/>
            <person name="Tettelin H."/>
            <person name="Glass J.I."/>
            <person name="Rusch D."/>
            <person name="Podicherti R."/>
            <person name="Tsui H.-C.T."/>
            <person name="Winkler M.E."/>
        </authorList>
    </citation>
    <scope>NUCLEOTIDE SEQUENCE</scope>
</reference>
<sequence length="182" mass="20123">MPVEEEEALKIYLEQIAKVPLLTIKEEGELAELIRGGDEKARQQMITANLRLVVKIAQDYSNLGLSLLDLISEGNIGLMKAVERFDPNKGGKLSTYAAWWIKQGIKRALANQSKTIRLPVHMVDRVSQMRRAEGLLTEQLGRAPTEEEIAEEIKIPAAKVTHLRAVASKPTSLETPVGDSEG</sequence>
<dbReference type="NCBIfam" id="TIGR02937">
    <property type="entry name" value="sigma70-ECF"/>
    <property type="match status" value="1"/>
</dbReference>
<dbReference type="SUPFAM" id="SSF88659">
    <property type="entry name" value="Sigma3 and sigma4 domains of RNA polymerase sigma factors"/>
    <property type="match status" value="1"/>
</dbReference>
<keyword evidence="2" id="KW-0731">Sigma factor</keyword>
<dbReference type="Pfam" id="PF04539">
    <property type="entry name" value="Sigma70_r3"/>
    <property type="match status" value="1"/>
</dbReference>
<keyword evidence="1" id="KW-0805">Transcription regulation</keyword>
<dbReference type="InterPro" id="IPR007627">
    <property type="entry name" value="RNA_pol_sigma70_r2"/>
</dbReference>
<evidence type="ECO:0000256" key="3">
    <source>
        <dbReference type="ARBA" id="ARBA00023125"/>
    </source>
</evidence>
<gene>
    <name evidence="6" type="ORF">METZ01_LOCUS293289</name>
</gene>
<dbReference type="SUPFAM" id="SSF88946">
    <property type="entry name" value="Sigma2 domain of RNA polymerase sigma factors"/>
    <property type="match status" value="1"/>
</dbReference>
<evidence type="ECO:0000313" key="6">
    <source>
        <dbReference type="EMBL" id="SVC40435.1"/>
    </source>
</evidence>
<evidence type="ECO:0000256" key="1">
    <source>
        <dbReference type="ARBA" id="ARBA00023015"/>
    </source>
</evidence>